<dbReference type="SMART" id="SM00831">
    <property type="entry name" value="Cation_ATPase_N"/>
    <property type="match status" value="1"/>
</dbReference>
<dbReference type="SUPFAM" id="SSF56784">
    <property type="entry name" value="HAD-like"/>
    <property type="match status" value="1"/>
</dbReference>
<evidence type="ECO:0000256" key="5">
    <source>
        <dbReference type="ARBA" id="ARBA00022741"/>
    </source>
</evidence>
<keyword evidence="10" id="KW-0460">Magnesium</keyword>
<dbReference type="SFLD" id="SFLDG00002">
    <property type="entry name" value="C1.7:_P-type_atpase_like"/>
    <property type="match status" value="1"/>
</dbReference>
<dbReference type="InterPro" id="IPR023299">
    <property type="entry name" value="ATPase_P-typ_cyto_dom_N"/>
</dbReference>
<evidence type="ECO:0000313" key="13">
    <source>
        <dbReference type="EMBL" id="GAP91810.2"/>
    </source>
</evidence>
<keyword evidence="4 10" id="KW-0812">Transmembrane</keyword>
<organism evidence="13">
    <name type="scientific">Rosellinia necatrix</name>
    <name type="common">White root-rot fungus</name>
    <dbReference type="NCBI Taxonomy" id="77044"/>
    <lineage>
        <taxon>Eukaryota</taxon>
        <taxon>Fungi</taxon>
        <taxon>Dikarya</taxon>
        <taxon>Ascomycota</taxon>
        <taxon>Pezizomycotina</taxon>
        <taxon>Sordariomycetes</taxon>
        <taxon>Xylariomycetidae</taxon>
        <taxon>Xylariales</taxon>
        <taxon>Xylariaceae</taxon>
        <taxon>Rosellinia</taxon>
    </lineage>
</organism>
<comment type="function">
    <text evidence="1">The plasma membrane ATPase of plants and fungi is a hydrogen ion pump. The proton gradient it generates drives the active transport of nutrients by H(+)-symport. The resulting external acidification and/or internal alkinization may mediate growth responses.</text>
</comment>
<dbReference type="Gene3D" id="2.70.150.10">
    <property type="entry name" value="Calcium-transporting ATPase, cytoplasmic transduction domain A"/>
    <property type="match status" value="2"/>
</dbReference>
<keyword evidence="8 10" id="KW-1133">Transmembrane helix</keyword>
<keyword evidence="7 10" id="KW-1278">Translocase</keyword>
<evidence type="ECO:0000256" key="2">
    <source>
        <dbReference type="ARBA" id="ARBA00004141"/>
    </source>
</evidence>
<feature type="transmembrane region" description="Helical" evidence="10">
    <location>
        <begin position="996"/>
        <end position="1020"/>
    </location>
</feature>
<dbReference type="InterPro" id="IPR023298">
    <property type="entry name" value="ATPase_P-typ_TM_dom_sf"/>
</dbReference>
<keyword evidence="10" id="KW-0375">Hydrogen ion transport</keyword>
<dbReference type="EMBL" id="DF977512">
    <property type="protein sequence ID" value="GAP91810.2"/>
    <property type="molecule type" value="Genomic_DNA"/>
</dbReference>
<dbReference type="InterPro" id="IPR044492">
    <property type="entry name" value="P_typ_ATPase_HD_dom"/>
</dbReference>
<accession>A0A1W2TTD2</accession>
<evidence type="ECO:0000256" key="4">
    <source>
        <dbReference type="ARBA" id="ARBA00022692"/>
    </source>
</evidence>
<evidence type="ECO:0000256" key="1">
    <source>
        <dbReference type="ARBA" id="ARBA00003417"/>
    </source>
</evidence>
<feature type="transmembrane region" description="Helical" evidence="10">
    <location>
        <begin position="418"/>
        <end position="440"/>
    </location>
</feature>
<dbReference type="SFLD" id="SFLDF00027">
    <property type="entry name" value="p-type_atpase"/>
    <property type="match status" value="1"/>
</dbReference>
<dbReference type="GO" id="GO:0005886">
    <property type="term" value="C:plasma membrane"/>
    <property type="evidence" value="ECO:0007669"/>
    <property type="project" value="UniProtKB-SubCell"/>
</dbReference>
<evidence type="ECO:0000259" key="12">
    <source>
        <dbReference type="SMART" id="SM00831"/>
    </source>
</evidence>
<comment type="similarity">
    <text evidence="3 10">Belongs to the cation transport ATPase (P-type) (TC 3.A.3) family. Type IIIA subfamily.</text>
</comment>
<feature type="transmembrane region" description="Helical" evidence="10">
    <location>
        <begin position="185"/>
        <end position="204"/>
    </location>
</feature>
<evidence type="ECO:0000256" key="9">
    <source>
        <dbReference type="ARBA" id="ARBA00023136"/>
    </source>
</evidence>
<name>A0A1W2TTD2_ROSNE</name>
<dbReference type="SUPFAM" id="SSF81653">
    <property type="entry name" value="Calcium ATPase, transduction domain A"/>
    <property type="match status" value="2"/>
</dbReference>
<evidence type="ECO:0000256" key="10">
    <source>
        <dbReference type="RuleBase" id="RU362083"/>
    </source>
</evidence>
<dbReference type="PROSITE" id="PS00154">
    <property type="entry name" value="ATPASE_E1_E2"/>
    <property type="match status" value="1"/>
</dbReference>
<evidence type="ECO:0000256" key="11">
    <source>
        <dbReference type="SAM" id="MobiDB-lite"/>
    </source>
</evidence>
<evidence type="ECO:0000256" key="6">
    <source>
        <dbReference type="ARBA" id="ARBA00022840"/>
    </source>
</evidence>
<dbReference type="PRINTS" id="PR00119">
    <property type="entry name" value="CATATPASE"/>
</dbReference>
<dbReference type="InterPro" id="IPR036412">
    <property type="entry name" value="HAD-like_sf"/>
</dbReference>
<dbReference type="InterPro" id="IPR008250">
    <property type="entry name" value="ATPase_P-typ_transduc_dom_A_sf"/>
</dbReference>
<reference evidence="13" key="1">
    <citation type="submission" date="2016-03" db="EMBL/GenBank/DDBJ databases">
        <title>Draft genome sequence of Rosellinia necatrix.</title>
        <authorList>
            <person name="Kanematsu S."/>
        </authorList>
    </citation>
    <scope>NUCLEOTIDE SEQUENCE [LARGE SCALE GENOMIC DNA]</scope>
    <source>
        <strain evidence="13">W97</strain>
    </source>
</reference>
<dbReference type="GO" id="GO:0120029">
    <property type="term" value="P:proton export across plasma membrane"/>
    <property type="evidence" value="ECO:0007669"/>
    <property type="project" value="UniProtKB-UniRule"/>
</dbReference>
<dbReference type="GO" id="GO:0016887">
    <property type="term" value="F:ATP hydrolysis activity"/>
    <property type="evidence" value="ECO:0007669"/>
    <property type="project" value="InterPro"/>
</dbReference>
<comment type="subcellular location">
    <subcellularLocation>
        <location evidence="10">Cell membrane</location>
        <topology evidence="10">Multi-pass membrane protein</topology>
    </subcellularLocation>
    <subcellularLocation>
        <location evidence="2">Membrane</location>
        <topology evidence="2">Multi-pass membrane protein</topology>
    </subcellularLocation>
</comment>
<feature type="region of interest" description="Disordered" evidence="11">
    <location>
        <begin position="306"/>
        <end position="343"/>
    </location>
</feature>
<dbReference type="Pfam" id="PF00702">
    <property type="entry name" value="Hydrolase"/>
    <property type="match status" value="1"/>
</dbReference>
<dbReference type="PRINTS" id="PR00120">
    <property type="entry name" value="HATPASE"/>
</dbReference>
<feature type="transmembrane region" description="Helical" evidence="10">
    <location>
        <begin position="884"/>
        <end position="902"/>
    </location>
</feature>
<dbReference type="Gene3D" id="3.40.50.1000">
    <property type="entry name" value="HAD superfamily/HAD-like"/>
    <property type="match status" value="1"/>
</dbReference>
<dbReference type="Pfam" id="PF00122">
    <property type="entry name" value="E1-E2_ATPase"/>
    <property type="match status" value="2"/>
</dbReference>
<keyword evidence="14" id="KW-1185">Reference proteome</keyword>
<evidence type="ECO:0000313" key="14">
    <source>
        <dbReference type="Proteomes" id="UP000054516"/>
    </source>
</evidence>
<feature type="transmembrane region" description="Helical" evidence="10">
    <location>
        <begin position="460"/>
        <end position="488"/>
    </location>
</feature>
<dbReference type="AlphaFoldDB" id="A0A1W2TTD2"/>
<keyword evidence="6 10" id="KW-0067">ATP-binding</keyword>
<dbReference type="OrthoDB" id="116380at2759"/>
<dbReference type="Gene3D" id="1.20.1110.10">
    <property type="entry name" value="Calcium-transporting ATPase, transmembrane domain"/>
    <property type="match status" value="2"/>
</dbReference>
<dbReference type="NCBIfam" id="TIGR01494">
    <property type="entry name" value="ATPase_P-type"/>
    <property type="match status" value="2"/>
</dbReference>
<dbReference type="InterPro" id="IPR004014">
    <property type="entry name" value="ATPase_P-typ_cation-transptr_N"/>
</dbReference>
<feature type="region of interest" description="Disordered" evidence="11">
    <location>
        <begin position="1"/>
        <end position="75"/>
    </location>
</feature>
<keyword evidence="9 10" id="KW-0472">Membrane</keyword>
<evidence type="ECO:0000256" key="7">
    <source>
        <dbReference type="ARBA" id="ARBA00022967"/>
    </source>
</evidence>
<evidence type="ECO:0000256" key="3">
    <source>
        <dbReference type="ARBA" id="ARBA00008804"/>
    </source>
</evidence>
<dbReference type="InterPro" id="IPR001757">
    <property type="entry name" value="P_typ_ATPase"/>
</dbReference>
<feature type="domain" description="Cation-transporting P-type ATPase N-terminal" evidence="12">
    <location>
        <begin position="139"/>
        <end position="209"/>
    </location>
</feature>
<dbReference type="InterPro" id="IPR059000">
    <property type="entry name" value="ATPase_P-type_domA"/>
</dbReference>
<dbReference type="NCBIfam" id="TIGR01647">
    <property type="entry name" value="ATPase-IIIA_H"/>
    <property type="match status" value="1"/>
</dbReference>
<dbReference type="GO" id="GO:0005524">
    <property type="term" value="F:ATP binding"/>
    <property type="evidence" value="ECO:0007669"/>
    <property type="project" value="UniProtKB-UniRule"/>
</dbReference>
<dbReference type="EC" id="7.1.2.1" evidence="10"/>
<protein>
    <recommendedName>
        <fullName evidence="10">Plasma membrane ATPase</fullName>
        <ecNumber evidence="10">7.1.2.1</ecNumber>
    </recommendedName>
</protein>
<evidence type="ECO:0000256" key="8">
    <source>
        <dbReference type="ARBA" id="ARBA00022989"/>
    </source>
</evidence>
<proteinExistence type="inferred from homology"/>
<feature type="compositionally biased region" description="Basic and acidic residues" evidence="11">
    <location>
        <begin position="320"/>
        <end position="337"/>
    </location>
</feature>
<keyword evidence="5 10" id="KW-0547">Nucleotide-binding</keyword>
<dbReference type="FunFam" id="3.40.50.1000:FF:000008">
    <property type="entry name" value="Plasma membrane ATPase"/>
    <property type="match status" value="1"/>
</dbReference>
<feature type="transmembrane region" description="Helical" evidence="10">
    <location>
        <begin position="821"/>
        <end position="842"/>
    </location>
</feature>
<sequence length="1079" mass="118000">MSFLHSHGRQSAAADDIEANAAARQNDPAPPAPPAAEDPTVPSGNGDGGGSASAGDERVKFGETPVPSAAERGPELGEFEVLDRYITTFDQGRRASLASTMQSGERGKDGGKKWWEFWKKAEKTRPSQQQQPAVGSPAVTVGKPPDAWLETDVRHGLASTAVEERRKRFGWNELTSEKEDMLAKIFGYFTGPILYVMELAALLAVGLQDWIDFGVILGILALNAFVGFYQEKQAADVVASLKGDIAMKSMVVRDGREQQILARELVPGDIVIIQEGQTVPGDAQLICDYHRTQDFEQYKELKNEDKFNEEGVTEAGGGGNDKKEKGKDEGGDEKGKDDDDDESARSIHYGDSLVACDQSAITGESLAVDKYMGDTIFYTTGCKRGKAYAIITTSARYSFVGRTAELVQGAKDQGHFKAVMNSIGMSLLILVMFWILAAWIGGFYHHLRIAEPHVQNLLHYTLVLLIIGVPVGLPVVTTTTLAVGAAYLAKQKAIVQKLTAIESLAGVNVLCSDKTGTLTANKLSLRDPYVAEGQDVNWMMAVAALASSHNVASLDPIDKVIITTLKRYPKAREILRQGWKTDRFVPFDPVSKRITSYCRLGEDRYTCAKGAPRAILALAEVDKETSANYNTKAREFAQRGFRSLGVACRQNDGPWVLLGLLSMFDPPREDTAQTIIEAAHLGVPVKMLTGDAIAIARETCKMLGLGTKVYNSERLIHSGGLTGTVQHDLVQRADGFAEVFPEHKYQVVEMLQQRGSLTAMTGDGVNDAPSLKKADCGIAVEGSSEAAQAAADIVFLAPGLSTIILSIKTARQIFQRMKSYVQYRIALCLHLEIYLTTSMIIINETIRPDLVVFIALFADLATVAVAYDNAHVEPRPVEWQLKKIWVISVILGGLLAAGTWILRGTLFLRNGGVIENFGSIQEVLFLEVALTENWLIFVTRGGQTWPSWQLVAAILGVDILATLFCLFGWLSDSGGGVMSDTPHDQFRNSPNGWTDIVTVVVIWAYSIGVVVFIAIVYIALNGFQWVNDLGRQDRNKKDSYIENVIGHINKLALEHEPDAKTGRDKYYIIEKTTAEEEDL</sequence>
<dbReference type="Proteomes" id="UP000054516">
    <property type="component" value="Unassembled WGS sequence"/>
</dbReference>
<dbReference type="GO" id="GO:0008553">
    <property type="term" value="F:P-type proton-exporting transporter activity"/>
    <property type="evidence" value="ECO:0007669"/>
    <property type="project" value="UniProtKB-UniRule"/>
</dbReference>
<dbReference type="Gene3D" id="3.40.1110.10">
    <property type="entry name" value="Calcium-transporting ATPase, cytoplasmic domain N"/>
    <property type="match status" value="1"/>
</dbReference>
<dbReference type="OMA" id="FWILIAW"/>
<gene>
    <name evidence="13" type="ORF">SAMD00023353_6700360</name>
</gene>
<dbReference type="Pfam" id="PF00690">
    <property type="entry name" value="Cation_ATPase_N"/>
    <property type="match status" value="1"/>
</dbReference>
<dbReference type="PANTHER" id="PTHR42861">
    <property type="entry name" value="CALCIUM-TRANSPORTING ATPASE"/>
    <property type="match status" value="1"/>
</dbReference>
<dbReference type="STRING" id="77044.A0A1W2TTD2"/>
<dbReference type="SUPFAM" id="SSF81665">
    <property type="entry name" value="Calcium ATPase, transmembrane domain M"/>
    <property type="match status" value="1"/>
</dbReference>
<keyword evidence="10" id="KW-0813">Transport</keyword>
<dbReference type="SFLD" id="SFLDS00003">
    <property type="entry name" value="Haloacid_Dehalogenase"/>
    <property type="match status" value="1"/>
</dbReference>
<keyword evidence="13" id="KW-0378">Hydrolase</keyword>
<dbReference type="InterPro" id="IPR006534">
    <property type="entry name" value="P-type_ATPase_IIIA"/>
</dbReference>
<keyword evidence="10" id="KW-0406">Ion transport</keyword>
<feature type="transmembrane region" description="Helical" evidence="10">
    <location>
        <begin position="950"/>
        <end position="970"/>
    </location>
</feature>
<feature type="transmembrane region" description="Helical" evidence="10">
    <location>
        <begin position="210"/>
        <end position="229"/>
    </location>
</feature>
<dbReference type="InterPro" id="IPR018303">
    <property type="entry name" value="ATPase_P-typ_P_site"/>
</dbReference>
<dbReference type="InterPro" id="IPR023214">
    <property type="entry name" value="HAD_sf"/>
</dbReference>
<comment type="catalytic activity">
    <reaction evidence="10">
        <text>ATP + H2O + H(+)(in) = ADP + phosphate + 2 H(+)(out)</text>
        <dbReference type="Rhea" id="RHEA:20852"/>
        <dbReference type="ChEBI" id="CHEBI:15377"/>
        <dbReference type="ChEBI" id="CHEBI:15378"/>
        <dbReference type="ChEBI" id="CHEBI:30616"/>
        <dbReference type="ChEBI" id="CHEBI:43474"/>
        <dbReference type="ChEBI" id="CHEBI:456216"/>
        <dbReference type="EC" id="7.1.2.1"/>
    </reaction>
</comment>
<dbReference type="FunFam" id="3.40.1110.10:FF:000005">
    <property type="entry name" value="Plasma membrane ATPase"/>
    <property type="match status" value="1"/>
</dbReference>